<dbReference type="Pfam" id="PF11571">
    <property type="entry name" value="Med27"/>
    <property type="match status" value="1"/>
</dbReference>
<comment type="subcellular location">
    <subcellularLocation>
        <location evidence="1">Nucleus</location>
    </subcellularLocation>
</comment>
<evidence type="ECO:0000313" key="8">
    <source>
        <dbReference type="Proteomes" id="UP001280581"/>
    </source>
</evidence>
<dbReference type="InterPro" id="IPR021627">
    <property type="entry name" value="Mediator_Med27"/>
</dbReference>
<comment type="caution">
    <text evidence="7">The sequence shown here is derived from an EMBL/GenBank/DDBJ whole genome shotgun (WGS) entry which is preliminary data.</text>
</comment>
<evidence type="ECO:0000256" key="5">
    <source>
        <dbReference type="ARBA" id="ARBA00023242"/>
    </source>
</evidence>
<evidence type="ECO:0000256" key="6">
    <source>
        <dbReference type="SAM" id="MobiDB-lite"/>
    </source>
</evidence>
<name>A0AAN6LUB4_9PLEO</name>
<comment type="similarity">
    <text evidence="2">Belongs to the Mediator complex subunit 27 family.</text>
</comment>
<evidence type="ECO:0000256" key="3">
    <source>
        <dbReference type="ARBA" id="ARBA00023015"/>
    </source>
</evidence>
<keyword evidence="4" id="KW-0804">Transcription</keyword>
<evidence type="ECO:0000256" key="2">
    <source>
        <dbReference type="ARBA" id="ARBA00008048"/>
    </source>
</evidence>
<dbReference type="EMBL" id="WVTA01000011">
    <property type="protein sequence ID" value="KAK3203263.1"/>
    <property type="molecule type" value="Genomic_DNA"/>
</dbReference>
<dbReference type="AlphaFoldDB" id="A0AAN6LUB4"/>
<feature type="region of interest" description="Disordered" evidence="6">
    <location>
        <begin position="119"/>
        <end position="138"/>
    </location>
</feature>
<keyword evidence="5" id="KW-0539">Nucleus</keyword>
<dbReference type="Proteomes" id="UP001280581">
    <property type="component" value="Unassembled WGS sequence"/>
</dbReference>
<reference evidence="7 8" key="1">
    <citation type="submission" date="2021-02" db="EMBL/GenBank/DDBJ databases">
        <title>Genome assembly of Pseudopithomyces chartarum.</title>
        <authorList>
            <person name="Jauregui R."/>
            <person name="Singh J."/>
            <person name="Voisey C."/>
        </authorList>
    </citation>
    <scope>NUCLEOTIDE SEQUENCE [LARGE SCALE GENOMIC DNA]</scope>
    <source>
        <strain evidence="7 8">AGR01</strain>
    </source>
</reference>
<dbReference type="GO" id="GO:0016592">
    <property type="term" value="C:mediator complex"/>
    <property type="evidence" value="ECO:0007669"/>
    <property type="project" value="InterPro"/>
</dbReference>
<sequence length="299" mass="33920">MATAEAAQAVPPSTEYDETQCIAALAQLERLQNQLDDLRLTLPRIVEPFHMPSKPPMFHAFKDNLSKAQRDMKNFRSQWQSQETQTMFEHTRRSVAANPDLVPGAQVQQYGWVEMEEKNKDAAKKKGNSEERAGETNVHISKEEQEKILGDWKIAHPSIKVEEREGKKDLLITFAADSTKYRFRVFISDDANGTQVIKADCEGAREPFTAISRCLASRPNANDFKFLLDMIAAYKVVGGLRCAKCKRMLDDDTTRPVARRSRQIVGVNETPEMIWEALHEGCLNQNDVEEETVAQVPLR</sequence>
<evidence type="ECO:0000313" key="7">
    <source>
        <dbReference type="EMBL" id="KAK3203263.1"/>
    </source>
</evidence>
<accession>A0AAN6LUB4</accession>
<gene>
    <name evidence="7" type="ORF">GRF29_112g745340</name>
</gene>
<proteinExistence type="inferred from homology"/>
<keyword evidence="3" id="KW-0805">Transcription regulation</keyword>
<evidence type="ECO:0000256" key="1">
    <source>
        <dbReference type="ARBA" id="ARBA00004123"/>
    </source>
</evidence>
<evidence type="ECO:0000256" key="4">
    <source>
        <dbReference type="ARBA" id="ARBA00023163"/>
    </source>
</evidence>
<keyword evidence="8" id="KW-1185">Reference proteome</keyword>
<protein>
    <submittedName>
        <fullName evidence="7">Uncharacterized protein</fullName>
    </submittedName>
</protein>
<organism evidence="7 8">
    <name type="scientific">Pseudopithomyces chartarum</name>
    <dbReference type="NCBI Taxonomy" id="1892770"/>
    <lineage>
        <taxon>Eukaryota</taxon>
        <taxon>Fungi</taxon>
        <taxon>Dikarya</taxon>
        <taxon>Ascomycota</taxon>
        <taxon>Pezizomycotina</taxon>
        <taxon>Dothideomycetes</taxon>
        <taxon>Pleosporomycetidae</taxon>
        <taxon>Pleosporales</taxon>
        <taxon>Massarineae</taxon>
        <taxon>Didymosphaeriaceae</taxon>
        <taxon>Pseudopithomyces</taxon>
    </lineage>
</organism>